<keyword evidence="2" id="KW-1185">Reference proteome</keyword>
<dbReference type="GO" id="GO:0030338">
    <property type="term" value="F:CMP-N-acetylneuraminate monooxygenase activity"/>
    <property type="evidence" value="ECO:0007669"/>
    <property type="project" value="TreeGrafter"/>
</dbReference>
<sequence length="91" mass="10521">FCAIFKLRNCAKVHLQRSRNCHHMEQTSKIVLSLSPSEFTELQDGINFLKNKSDGKSYILYKDKTTVRACKNMCKHQGGLFIKDIEDLTKK</sequence>
<protein>
    <submittedName>
        <fullName evidence="1">Uncharacterized protein</fullName>
    </submittedName>
</protein>
<dbReference type="PANTHER" id="PTHR46522">
    <property type="entry name" value="CYTIDINE MONOPHOSPHATE-N-ACETYLNEURAMINIC ACID HYDROXYLASE"/>
    <property type="match status" value="1"/>
</dbReference>
<dbReference type="GO" id="GO:0005737">
    <property type="term" value="C:cytoplasm"/>
    <property type="evidence" value="ECO:0007669"/>
    <property type="project" value="TreeGrafter"/>
</dbReference>
<dbReference type="GO" id="GO:0046381">
    <property type="term" value="P:CMP-N-acetylneuraminate metabolic process"/>
    <property type="evidence" value="ECO:0007669"/>
    <property type="project" value="TreeGrafter"/>
</dbReference>
<dbReference type="PANTHER" id="PTHR46522:SF1">
    <property type="entry name" value="INACTIVE CYTIDINE MONOPHOSPHATE-N-ACETYLNEURAMINIC ACID HYDROXYLASE"/>
    <property type="match status" value="1"/>
</dbReference>
<name>A0A8D0BBT3_SALMN</name>
<organism evidence="1 2">
    <name type="scientific">Salvator merianae</name>
    <name type="common">Argentine black and white tegu</name>
    <name type="synonym">Tupinambis merianae</name>
    <dbReference type="NCBI Taxonomy" id="96440"/>
    <lineage>
        <taxon>Eukaryota</taxon>
        <taxon>Metazoa</taxon>
        <taxon>Chordata</taxon>
        <taxon>Craniata</taxon>
        <taxon>Vertebrata</taxon>
        <taxon>Euteleostomi</taxon>
        <taxon>Lepidosauria</taxon>
        <taxon>Squamata</taxon>
        <taxon>Bifurcata</taxon>
        <taxon>Unidentata</taxon>
        <taxon>Episquamata</taxon>
        <taxon>Laterata</taxon>
        <taxon>Teiioidea</taxon>
        <taxon>Teiidae</taxon>
        <taxon>Salvator</taxon>
    </lineage>
</organism>
<evidence type="ECO:0000313" key="2">
    <source>
        <dbReference type="Proteomes" id="UP000694421"/>
    </source>
</evidence>
<dbReference type="Proteomes" id="UP000694421">
    <property type="component" value="Unplaced"/>
</dbReference>
<reference evidence="1" key="2">
    <citation type="submission" date="2025-09" db="UniProtKB">
        <authorList>
            <consortium name="Ensembl"/>
        </authorList>
    </citation>
    <scope>IDENTIFICATION</scope>
</reference>
<dbReference type="OMA" id="RNCHHME"/>
<dbReference type="AlphaFoldDB" id="A0A8D0BBT3"/>
<dbReference type="Ensembl" id="ENSSMRT00000007042.1">
    <property type="protein sequence ID" value="ENSSMRP00000006023.1"/>
    <property type="gene ID" value="ENSSMRG00000004850.1"/>
</dbReference>
<accession>A0A8D0BBT3</accession>
<dbReference type="InterPro" id="IPR027033">
    <property type="entry name" value="Cnh"/>
</dbReference>
<dbReference type="GeneTree" id="ENSGT00390000010830"/>
<proteinExistence type="predicted"/>
<reference evidence="1" key="1">
    <citation type="submission" date="2025-08" db="UniProtKB">
        <authorList>
            <consortium name="Ensembl"/>
        </authorList>
    </citation>
    <scope>IDENTIFICATION</scope>
</reference>
<evidence type="ECO:0000313" key="1">
    <source>
        <dbReference type="Ensembl" id="ENSSMRP00000006023.1"/>
    </source>
</evidence>